<accession>A0A8X6VFM6</accession>
<keyword evidence="1" id="KW-0863">Zinc-finger</keyword>
<keyword evidence="6" id="KW-1185">Reference proteome</keyword>
<name>A0A8X6VFM6_TRICX</name>
<comment type="caution">
    <text evidence="5">The sequence shown here is derived from an EMBL/GenBank/DDBJ whole genome shotgun (WGS) entry which is preliminary data.</text>
</comment>
<dbReference type="SMART" id="SM00355">
    <property type="entry name" value="ZnF_C2H2"/>
    <property type="match status" value="2"/>
</dbReference>
<dbReference type="InterPro" id="IPR013087">
    <property type="entry name" value="Znf_C2H2_type"/>
</dbReference>
<dbReference type="PROSITE" id="PS50157">
    <property type="entry name" value="ZINC_FINGER_C2H2_2"/>
    <property type="match status" value="2"/>
</dbReference>
<dbReference type="Proteomes" id="UP000887159">
    <property type="component" value="Unassembled WGS sequence"/>
</dbReference>
<reference evidence="5" key="1">
    <citation type="submission" date="2020-08" db="EMBL/GenBank/DDBJ databases">
        <title>Multicomponent nature underlies the extraordinary mechanical properties of spider dragline silk.</title>
        <authorList>
            <person name="Kono N."/>
            <person name="Nakamura H."/>
            <person name="Mori M."/>
            <person name="Yoshida Y."/>
            <person name="Ohtoshi R."/>
            <person name="Malay A.D."/>
            <person name="Moran D.A.P."/>
            <person name="Tomita M."/>
            <person name="Numata K."/>
            <person name="Arakawa K."/>
        </authorList>
    </citation>
    <scope>NUCLEOTIDE SEQUENCE</scope>
</reference>
<dbReference type="Pfam" id="PF00096">
    <property type="entry name" value="zf-C2H2"/>
    <property type="match status" value="2"/>
</dbReference>
<feature type="domain" description="C2H2-type" evidence="4">
    <location>
        <begin position="314"/>
        <end position="342"/>
    </location>
</feature>
<dbReference type="InterPro" id="IPR036236">
    <property type="entry name" value="Znf_C2H2_sf"/>
</dbReference>
<keyword evidence="1" id="KW-0479">Metal-binding</keyword>
<evidence type="ECO:0000313" key="6">
    <source>
        <dbReference type="Proteomes" id="UP000887159"/>
    </source>
</evidence>
<feature type="chain" id="PRO_5036480444" evidence="3">
    <location>
        <begin position="18"/>
        <end position="566"/>
    </location>
</feature>
<dbReference type="AlphaFoldDB" id="A0A8X6VFM6"/>
<protein>
    <submittedName>
        <fullName evidence="5">Helitron_like_N domain-containing protein</fullName>
    </submittedName>
</protein>
<dbReference type="PANTHER" id="PTHR45786:SF74">
    <property type="entry name" value="ATP-DEPENDENT DNA HELICASE"/>
    <property type="match status" value="1"/>
</dbReference>
<dbReference type="Gene3D" id="3.30.160.60">
    <property type="entry name" value="Classic Zinc Finger"/>
    <property type="match status" value="1"/>
</dbReference>
<feature type="signal peptide" evidence="3">
    <location>
        <begin position="1"/>
        <end position="17"/>
    </location>
</feature>
<evidence type="ECO:0000256" key="1">
    <source>
        <dbReference type="PROSITE-ProRule" id="PRU00042"/>
    </source>
</evidence>
<evidence type="ECO:0000259" key="4">
    <source>
        <dbReference type="PROSITE" id="PS50157"/>
    </source>
</evidence>
<organism evidence="5 6">
    <name type="scientific">Trichonephila clavipes</name>
    <name type="common">Golden silk orbweaver</name>
    <name type="synonym">Nephila clavipes</name>
    <dbReference type="NCBI Taxonomy" id="2585209"/>
    <lineage>
        <taxon>Eukaryota</taxon>
        <taxon>Metazoa</taxon>
        <taxon>Ecdysozoa</taxon>
        <taxon>Arthropoda</taxon>
        <taxon>Chelicerata</taxon>
        <taxon>Arachnida</taxon>
        <taxon>Araneae</taxon>
        <taxon>Araneomorphae</taxon>
        <taxon>Entelegynae</taxon>
        <taxon>Araneoidea</taxon>
        <taxon>Nephilidae</taxon>
        <taxon>Trichonephila</taxon>
    </lineage>
</organism>
<keyword evidence="1" id="KW-0862">Zinc</keyword>
<evidence type="ECO:0000256" key="3">
    <source>
        <dbReference type="SAM" id="SignalP"/>
    </source>
</evidence>
<dbReference type="PANTHER" id="PTHR45786">
    <property type="entry name" value="DNA BINDING PROTEIN-LIKE"/>
    <property type="match status" value="1"/>
</dbReference>
<dbReference type="EMBL" id="BMAU01021244">
    <property type="protein sequence ID" value="GFY04310.1"/>
    <property type="molecule type" value="Genomic_DNA"/>
</dbReference>
<evidence type="ECO:0000256" key="2">
    <source>
        <dbReference type="SAM" id="MobiDB-lite"/>
    </source>
</evidence>
<feature type="region of interest" description="Disordered" evidence="2">
    <location>
        <begin position="372"/>
        <end position="402"/>
    </location>
</feature>
<proteinExistence type="predicted"/>
<dbReference type="SUPFAM" id="SSF57667">
    <property type="entry name" value="beta-beta-alpha zinc fingers"/>
    <property type="match status" value="1"/>
</dbReference>
<sequence>MSRLMLCYIAICDPSLAIVQQCNGKGSKYPVEMKGLMDGSHDLSQHFKKNIRSYNSALSFDSMGAQIVLLAGRGVYCFRIHGQIYHRTSHLHSAQAGEEKFAQLYVLVSELATCQRTERCENSECNPELMRSIDEVNRRVIPFAAAYTIMWDLEQQVLHEEGHEASENVTMYISDERLDSDQHRGRISTLNPNCDPMTNVLFFPCGEKGFRVNQCSTELQFYVHRLSARRDIFNPILYGGKLMQQYVVYSYVKIFPFLVTLLADALKCSLLKNFFENSDFPLNTQIFATSDFGDLTSSQLDSPFEDDAAEDKIFSCSDCNKFFKHKKNFKRHKKNVHGTDENRCNHCNKNFARSDSLKRHLKLHEVSRAKILENKRKRLNSSPQPGPSGYQTPAAKDRRDNTKSRTCLNTFETYTISTDLNFIKNLNGFLQNSKEEVVRIVENKSKEKKGIKWYVCAKVRFVRKTAETEEEKCESHFRSISEISLLNESPEKKSNRSFLKILSSCEEFEGRGSGWILDEILHLEVKTCAYQPLAPSSYIPLPKTITKKKAVINIKTAMKNVFYGAF</sequence>
<dbReference type="PROSITE" id="PS00028">
    <property type="entry name" value="ZINC_FINGER_C2H2_1"/>
    <property type="match status" value="2"/>
</dbReference>
<keyword evidence="3" id="KW-0732">Signal</keyword>
<gene>
    <name evidence="5" type="primary">AVEN_12464_1</name>
    <name evidence="5" type="ORF">TNCV_4413981</name>
</gene>
<dbReference type="GO" id="GO:0008270">
    <property type="term" value="F:zinc ion binding"/>
    <property type="evidence" value="ECO:0007669"/>
    <property type="project" value="UniProtKB-KW"/>
</dbReference>
<feature type="domain" description="C2H2-type" evidence="4">
    <location>
        <begin position="342"/>
        <end position="369"/>
    </location>
</feature>
<evidence type="ECO:0000313" key="5">
    <source>
        <dbReference type="EMBL" id="GFY04310.1"/>
    </source>
</evidence>